<evidence type="ECO:0000313" key="9">
    <source>
        <dbReference type="Proteomes" id="UP000620366"/>
    </source>
</evidence>
<dbReference type="InterPro" id="IPR036873">
    <property type="entry name" value="Rhodanese-like_dom_sf"/>
</dbReference>
<evidence type="ECO:0000259" key="7">
    <source>
        <dbReference type="PROSITE" id="PS50206"/>
    </source>
</evidence>
<feature type="domain" description="Rhodanese" evidence="7">
    <location>
        <begin position="461"/>
        <end position="547"/>
    </location>
</feature>
<organism evidence="8 9">
    <name type="scientific">Feifania hominis</name>
    <dbReference type="NCBI Taxonomy" id="2763660"/>
    <lineage>
        <taxon>Bacteria</taxon>
        <taxon>Bacillati</taxon>
        <taxon>Bacillota</taxon>
        <taxon>Clostridia</taxon>
        <taxon>Eubacteriales</taxon>
        <taxon>Feifaniaceae</taxon>
        <taxon>Feifania</taxon>
    </lineage>
</organism>
<evidence type="ECO:0000256" key="2">
    <source>
        <dbReference type="ARBA" id="ARBA00009130"/>
    </source>
</evidence>
<dbReference type="GO" id="GO:0016491">
    <property type="term" value="F:oxidoreductase activity"/>
    <property type="evidence" value="ECO:0007669"/>
    <property type="project" value="UniProtKB-KW"/>
</dbReference>
<dbReference type="InterPro" id="IPR016156">
    <property type="entry name" value="FAD/NAD-linked_Rdtase_dimer_sf"/>
</dbReference>
<dbReference type="PROSITE" id="PS50206">
    <property type="entry name" value="RHODANESE_3"/>
    <property type="match status" value="1"/>
</dbReference>
<dbReference type="Gene3D" id="3.40.250.10">
    <property type="entry name" value="Rhodanese-like domain"/>
    <property type="match status" value="1"/>
</dbReference>
<dbReference type="Gene3D" id="3.50.50.60">
    <property type="entry name" value="FAD/NAD(P)-binding domain"/>
    <property type="match status" value="2"/>
</dbReference>
<dbReference type="SUPFAM" id="SSF51905">
    <property type="entry name" value="FAD/NAD(P)-binding domain"/>
    <property type="match status" value="1"/>
</dbReference>
<dbReference type="PRINTS" id="PR00368">
    <property type="entry name" value="FADPNR"/>
</dbReference>
<dbReference type="InterPro" id="IPR036188">
    <property type="entry name" value="FAD/NAD-bd_sf"/>
</dbReference>
<dbReference type="InterPro" id="IPR050260">
    <property type="entry name" value="FAD-bd_OxRdtase"/>
</dbReference>
<dbReference type="PANTHER" id="PTHR43429">
    <property type="entry name" value="PYRIDINE NUCLEOTIDE-DISULFIDE OXIDOREDUCTASE DOMAIN-CONTAINING"/>
    <property type="match status" value="1"/>
</dbReference>
<dbReference type="RefSeq" id="WP_249299524.1">
    <property type="nucleotide sequence ID" value="NZ_JACRSP010000002.1"/>
</dbReference>
<sequence length="563" mass="61038">MRVVIIGGVAGGATAAARLRRLDESAEIIVLERGNYVSYANCGLPYYVGGEITDRRRLTLQSREGFWSRYRIDVRLNSEAVAIDPARRSVTVREGGDTYELDYDKLLLSPGARTVMPPIPGIDGEHLYTLRTVDDALALRDVVERRRPREAVVVGGGFIGLEAAENLANAGVHVTLIERLNQVMTPLDYDMACSVHTYLRDKGVTLLLGRGVERFEQTPDGVLVHCDGAQVPAELAVLAMGVSPESALAQQAGLALGMRGAIAVDEFLRTSDPDIYAVGDAVEITHFVSGQKTTVPLAGPANRQGRIAADNILGRRVPYHGAQGTSILKLFDLTVAATGLNETAARQAGLAFDKVVTFSPSHATYYPGASNMTVKTLFERESGRILGAQIVGFDGVDKRIDVLATAIRAGMTGEELTELDLAYAPPYSSAKDPVNMAGYVIENVRDGTVRQFHWDEVEKLPRGSVTLLDVRSAREFAGGHIEGAVNIPLDELRDRLAELDAAKPVYVNCHSGLRSYIACRILTQRGFACFNLSGGYRFYESVLCADRFNADPAHSCGVKIEEK</sequence>
<keyword evidence="6" id="KW-0676">Redox-active center</keyword>
<dbReference type="PRINTS" id="PR00411">
    <property type="entry name" value="PNDRDTASEI"/>
</dbReference>
<keyword evidence="4" id="KW-0274">FAD</keyword>
<keyword evidence="9" id="KW-1185">Reference proteome</keyword>
<keyword evidence="3" id="KW-0285">Flavoprotein</keyword>
<evidence type="ECO:0000256" key="4">
    <source>
        <dbReference type="ARBA" id="ARBA00022827"/>
    </source>
</evidence>
<comment type="similarity">
    <text evidence="2">Belongs to the class-III pyridine nucleotide-disulfide oxidoreductase family.</text>
</comment>
<evidence type="ECO:0000256" key="6">
    <source>
        <dbReference type="ARBA" id="ARBA00023284"/>
    </source>
</evidence>
<dbReference type="InterPro" id="IPR001763">
    <property type="entry name" value="Rhodanese-like_dom"/>
</dbReference>
<dbReference type="Pfam" id="PF00581">
    <property type="entry name" value="Rhodanese"/>
    <property type="match status" value="1"/>
</dbReference>
<dbReference type="Proteomes" id="UP000620366">
    <property type="component" value="Unassembled WGS sequence"/>
</dbReference>
<proteinExistence type="inferred from homology"/>
<dbReference type="InterPro" id="IPR004099">
    <property type="entry name" value="Pyr_nucl-diS_OxRdtase_dimer"/>
</dbReference>
<name>A0A926DB67_9FIRM</name>
<evidence type="ECO:0000313" key="8">
    <source>
        <dbReference type="EMBL" id="MBC8535780.1"/>
    </source>
</evidence>
<dbReference type="SMART" id="SM00450">
    <property type="entry name" value="RHOD"/>
    <property type="match status" value="1"/>
</dbReference>
<dbReference type="PANTHER" id="PTHR43429:SF1">
    <property type="entry name" value="NAD(P)H SULFUR OXIDOREDUCTASE (COA-DEPENDENT)"/>
    <property type="match status" value="1"/>
</dbReference>
<dbReference type="AlphaFoldDB" id="A0A926DB67"/>
<dbReference type="Pfam" id="PF02852">
    <property type="entry name" value="Pyr_redox_dim"/>
    <property type="match status" value="1"/>
</dbReference>
<dbReference type="EMBL" id="JACRSP010000002">
    <property type="protein sequence ID" value="MBC8535780.1"/>
    <property type="molecule type" value="Genomic_DNA"/>
</dbReference>
<reference evidence="8" key="1">
    <citation type="submission" date="2020-08" db="EMBL/GenBank/DDBJ databases">
        <title>Genome public.</title>
        <authorList>
            <person name="Liu C."/>
            <person name="Sun Q."/>
        </authorList>
    </citation>
    <scope>NUCLEOTIDE SEQUENCE</scope>
    <source>
        <strain evidence="8">BX7</strain>
    </source>
</reference>
<dbReference type="Pfam" id="PF07992">
    <property type="entry name" value="Pyr_redox_2"/>
    <property type="match status" value="1"/>
</dbReference>
<dbReference type="InterPro" id="IPR023753">
    <property type="entry name" value="FAD/NAD-binding_dom"/>
</dbReference>
<dbReference type="SUPFAM" id="SSF55424">
    <property type="entry name" value="FAD/NAD-linked reductases, dimerisation (C-terminal) domain"/>
    <property type="match status" value="1"/>
</dbReference>
<gene>
    <name evidence="8" type="ORF">H8695_03625</name>
</gene>
<dbReference type="SUPFAM" id="SSF52821">
    <property type="entry name" value="Rhodanese/Cell cycle control phosphatase"/>
    <property type="match status" value="1"/>
</dbReference>
<evidence type="ECO:0000256" key="3">
    <source>
        <dbReference type="ARBA" id="ARBA00022630"/>
    </source>
</evidence>
<keyword evidence="5" id="KW-0560">Oxidoreductase</keyword>
<accession>A0A926DB67</accession>
<evidence type="ECO:0000256" key="5">
    <source>
        <dbReference type="ARBA" id="ARBA00023002"/>
    </source>
</evidence>
<protein>
    <submittedName>
        <fullName evidence="8">FAD-dependent oxidoreductase</fullName>
    </submittedName>
</protein>
<comment type="caution">
    <text evidence="8">The sequence shown here is derived from an EMBL/GenBank/DDBJ whole genome shotgun (WGS) entry which is preliminary data.</text>
</comment>
<evidence type="ECO:0000256" key="1">
    <source>
        <dbReference type="ARBA" id="ARBA00001974"/>
    </source>
</evidence>
<comment type="cofactor">
    <cofactor evidence="1">
        <name>FAD</name>
        <dbReference type="ChEBI" id="CHEBI:57692"/>
    </cofactor>
</comment>